<evidence type="ECO:0000313" key="5">
    <source>
        <dbReference type="EMBL" id="GAF82646.1"/>
    </source>
</evidence>
<gene>
    <name evidence="5" type="ORF">S01H1_11851</name>
</gene>
<proteinExistence type="predicted"/>
<keyword evidence="2" id="KW-0808">Transferase</keyword>
<feature type="non-terminal residue" evidence="5">
    <location>
        <position position="286"/>
    </location>
</feature>
<name>X0T5N0_9ZZZZ</name>
<dbReference type="InterPro" id="IPR001296">
    <property type="entry name" value="Glyco_trans_1"/>
</dbReference>
<reference evidence="5" key="1">
    <citation type="journal article" date="2014" name="Front. Microbiol.">
        <title>High frequency of phylogenetically diverse reductive dehalogenase-homologous genes in deep subseafloor sedimentary metagenomes.</title>
        <authorList>
            <person name="Kawai M."/>
            <person name="Futagami T."/>
            <person name="Toyoda A."/>
            <person name="Takaki Y."/>
            <person name="Nishi S."/>
            <person name="Hori S."/>
            <person name="Arai W."/>
            <person name="Tsubouchi T."/>
            <person name="Morono Y."/>
            <person name="Uchiyama I."/>
            <person name="Ito T."/>
            <person name="Fujiyama A."/>
            <person name="Inagaki F."/>
            <person name="Takami H."/>
        </authorList>
    </citation>
    <scope>NUCLEOTIDE SEQUENCE</scope>
    <source>
        <strain evidence="5">Expedition CK06-06</strain>
    </source>
</reference>
<dbReference type="PANTHER" id="PTHR12526">
    <property type="entry name" value="GLYCOSYLTRANSFERASE"/>
    <property type="match status" value="1"/>
</dbReference>
<evidence type="ECO:0000256" key="1">
    <source>
        <dbReference type="ARBA" id="ARBA00022676"/>
    </source>
</evidence>
<sequence>MYASNQPHSVLSEGDILFVGHDLSLSGAPIVMHTLAKYILRTGYSVTLIVPVSGKLLDHYRQENTPVIVDPLVYDSPGALELEYLIRSHDVIVANTIFSWGLVNSAKSLGKPVIWLIHEGDFGQALAESNADIREALAVADVVVFPSRQTEEKYRRFAIRENYTVVHYGIEVAEPRSGRAGFSQSDRLRVVQVGSIEPRKGQDVLVRCVNSLPPDLRDAFVFNFVGKVLDYDYYHRPKRNTIKLKNVHWVGEVSHNEALQYISDSDVLVRASRDDPLPLCVLEAMA</sequence>
<organism evidence="5">
    <name type="scientific">marine sediment metagenome</name>
    <dbReference type="NCBI Taxonomy" id="412755"/>
    <lineage>
        <taxon>unclassified sequences</taxon>
        <taxon>metagenomes</taxon>
        <taxon>ecological metagenomes</taxon>
    </lineage>
</organism>
<protein>
    <submittedName>
        <fullName evidence="5">Uncharacterized protein</fullName>
    </submittedName>
</protein>
<comment type="caution">
    <text evidence="5">The sequence shown here is derived from an EMBL/GenBank/DDBJ whole genome shotgun (WGS) entry which is preliminary data.</text>
</comment>
<dbReference type="Pfam" id="PF13439">
    <property type="entry name" value="Glyco_transf_4"/>
    <property type="match status" value="1"/>
</dbReference>
<feature type="domain" description="Glycosyl transferase family 1" evidence="3">
    <location>
        <begin position="184"/>
        <end position="286"/>
    </location>
</feature>
<evidence type="ECO:0000259" key="3">
    <source>
        <dbReference type="Pfam" id="PF00534"/>
    </source>
</evidence>
<dbReference type="GO" id="GO:0016757">
    <property type="term" value="F:glycosyltransferase activity"/>
    <property type="evidence" value="ECO:0007669"/>
    <property type="project" value="UniProtKB-KW"/>
</dbReference>
<dbReference type="InterPro" id="IPR028098">
    <property type="entry name" value="Glyco_trans_4-like_N"/>
</dbReference>
<dbReference type="AlphaFoldDB" id="X0T5N0"/>
<keyword evidence="1" id="KW-0328">Glycosyltransferase</keyword>
<dbReference type="CDD" id="cd03801">
    <property type="entry name" value="GT4_PimA-like"/>
    <property type="match status" value="1"/>
</dbReference>
<evidence type="ECO:0000256" key="2">
    <source>
        <dbReference type="ARBA" id="ARBA00022679"/>
    </source>
</evidence>
<dbReference type="Pfam" id="PF00534">
    <property type="entry name" value="Glycos_transf_1"/>
    <property type="match status" value="1"/>
</dbReference>
<dbReference type="PANTHER" id="PTHR12526:SF629">
    <property type="entry name" value="TEICHURONIC ACID BIOSYNTHESIS GLYCOSYLTRANSFERASE TUAH-RELATED"/>
    <property type="match status" value="1"/>
</dbReference>
<dbReference type="SUPFAM" id="SSF53756">
    <property type="entry name" value="UDP-Glycosyltransferase/glycogen phosphorylase"/>
    <property type="match status" value="1"/>
</dbReference>
<dbReference type="Gene3D" id="3.40.50.2000">
    <property type="entry name" value="Glycogen Phosphorylase B"/>
    <property type="match status" value="2"/>
</dbReference>
<dbReference type="EMBL" id="BARS01006056">
    <property type="protein sequence ID" value="GAF82646.1"/>
    <property type="molecule type" value="Genomic_DNA"/>
</dbReference>
<feature type="domain" description="Glycosyltransferase subfamily 4-like N-terminal" evidence="4">
    <location>
        <begin position="26"/>
        <end position="173"/>
    </location>
</feature>
<accession>X0T5N0</accession>
<evidence type="ECO:0000259" key="4">
    <source>
        <dbReference type="Pfam" id="PF13439"/>
    </source>
</evidence>